<keyword evidence="3" id="KW-0813">Transport</keyword>
<keyword evidence="5" id="KW-0150">Chloroplast</keyword>
<feature type="compositionally biased region" description="Polar residues" evidence="17">
    <location>
        <begin position="214"/>
        <end position="233"/>
    </location>
</feature>
<dbReference type="PANTHER" id="PTHR47296:SF1">
    <property type="entry name" value="PROTEIN TIC 40, CHLOROPLASTIC"/>
    <property type="match status" value="1"/>
</dbReference>
<keyword evidence="10" id="KW-0653">Protein transport</keyword>
<evidence type="ECO:0000256" key="13">
    <source>
        <dbReference type="ARBA" id="ARBA00023136"/>
    </source>
</evidence>
<dbReference type="Pfam" id="PF03018">
    <property type="entry name" value="Dirigent"/>
    <property type="match status" value="1"/>
</dbReference>
<dbReference type="Proteomes" id="UP001055439">
    <property type="component" value="Chromosome 10"/>
</dbReference>
<keyword evidence="12" id="KW-1133">Transmembrane helix</keyword>
<evidence type="ECO:0000256" key="10">
    <source>
        <dbReference type="ARBA" id="ARBA00022927"/>
    </source>
</evidence>
<keyword evidence="4 16" id="KW-0964">Secreted</keyword>
<keyword evidence="9" id="KW-1001">Plastid inner membrane</keyword>
<evidence type="ECO:0000256" key="3">
    <source>
        <dbReference type="ARBA" id="ARBA00022448"/>
    </source>
</evidence>
<evidence type="ECO:0000256" key="2">
    <source>
        <dbReference type="ARBA" id="ARBA00011738"/>
    </source>
</evidence>
<keyword evidence="16" id="KW-0052">Apoplast</keyword>
<dbReference type="InterPro" id="IPR044859">
    <property type="entry name" value="Allene_oxi_cyc_Dirigent"/>
</dbReference>
<feature type="compositionally biased region" description="Low complexity" evidence="17">
    <location>
        <begin position="136"/>
        <end position="162"/>
    </location>
</feature>
<feature type="domain" description="STI1/HOP DP" evidence="18">
    <location>
        <begin position="308"/>
        <end position="359"/>
    </location>
</feature>
<dbReference type="OrthoDB" id="533763at2759"/>
<comment type="similarity">
    <text evidence="1 16">Belongs to the plant dirigent protein family.</text>
</comment>
<dbReference type="FunFam" id="1.10.260.100:FF:000008">
    <property type="entry name" value="Protein TIC 40, chloroplastic"/>
    <property type="match status" value="1"/>
</dbReference>
<evidence type="ECO:0000256" key="12">
    <source>
        <dbReference type="ARBA" id="ARBA00022989"/>
    </source>
</evidence>
<evidence type="ECO:0000256" key="15">
    <source>
        <dbReference type="ARBA" id="ARBA00060470"/>
    </source>
</evidence>
<dbReference type="InterPro" id="IPR041243">
    <property type="entry name" value="STI1/HOP_DP"/>
</dbReference>
<keyword evidence="13" id="KW-0472">Membrane</keyword>
<dbReference type="GO" id="GO:0048046">
    <property type="term" value="C:apoplast"/>
    <property type="evidence" value="ECO:0007669"/>
    <property type="project" value="UniProtKB-SubCell"/>
</dbReference>
<proteinExistence type="inferred from homology"/>
<dbReference type="AlphaFoldDB" id="A0A9E7JEX0"/>
<reference evidence="19" key="1">
    <citation type="submission" date="2022-05" db="EMBL/GenBank/DDBJ databases">
        <title>The Musa troglodytarum L. genome provides insights into the mechanism of non-climacteric behaviour and enrichment of carotenoids.</title>
        <authorList>
            <person name="Wang J."/>
        </authorList>
    </citation>
    <scope>NUCLEOTIDE SEQUENCE</scope>
    <source>
        <tissue evidence="19">Leaf</tissue>
    </source>
</reference>
<keyword evidence="19" id="KW-0675">Receptor</keyword>
<evidence type="ECO:0000256" key="6">
    <source>
        <dbReference type="ARBA" id="ARBA00022640"/>
    </source>
</evidence>
<evidence type="ECO:0000313" key="19">
    <source>
        <dbReference type="EMBL" id="URD78137.1"/>
    </source>
</evidence>
<keyword evidence="20" id="KW-1185">Reference proteome</keyword>
<dbReference type="PANTHER" id="PTHR47296">
    <property type="entry name" value="PROTEIN TIC 40, CHLOROPLASTIC"/>
    <property type="match status" value="1"/>
</dbReference>
<evidence type="ECO:0000256" key="11">
    <source>
        <dbReference type="ARBA" id="ARBA00022946"/>
    </source>
</evidence>
<comment type="function">
    <text evidence="14">Involved in protein precursor import into chloroplasts. Part of the motor complex consisting of a co-chaperone (TIC40) and a chaperone (HSP93) associated with the import channel (TIC110). Causes the release of bound transit peptides from TIC110 and stimulates ATP hydrolysis by HSP93. Involved in reinsertion of proteins from the chloroplast stroma into the inner membrane.</text>
</comment>
<feature type="non-terminal residue" evidence="19">
    <location>
        <position position="584"/>
    </location>
</feature>
<evidence type="ECO:0000256" key="9">
    <source>
        <dbReference type="ARBA" id="ARBA00022780"/>
    </source>
</evidence>
<dbReference type="Gene3D" id="1.10.260.100">
    <property type="match status" value="1"/>
</dbReference>
<dbReference type="GO" id="GO:0009699">
    <property type="term" value="P:phenylpropanoid biosynthetic process"/>
    <property type="evidence" value="ECO:0007669"/>
    <property type="project" value="UniProtKB-ARBA"/>
</dbReference>
<evidence type="ECO:0000256" key="17">
    <source>
        <dbReference type="SAM" id="MobiDB-lite"/>
    </source>
</evidence>
<comment type="subcellular location">
    <subcellularLocation>
        <location evidence="15">Plastid</location>
        <location evidence="15">Chloroplast inner membrane</location>
        <topology evidence="15">Single-pass membrane protein</topology>
    </subcellularLocation>
    <subcellularLocation>
        <location evidence="16">Secreted</location>
        <location evidence="16">Extracellular space</location>
        <location evidence="16">Apoplast</location>
    </subcellularLocation>
</comment>
<evidence type="ECO:0000259" key="18">
    <source>
        <dbReference type="Pfam" id="PF17830"/>
    </source>
</evidence>
<evidence type="ECO:0000313" key="20">
    <source>
        <dbReference type="Proteomes" id="UP001055439"/>
    </source>
</evidence>
<dbReference type="GO" id="GO:0009658">
    <property type="term" value="P:chloroplast organization"/>
    <property type="evidence" value="ECO:0007669"/>
    <property type="project" value="TreeGrafter"/>
</dbReference>
<keyword evidence="6" id="KW-0934">Plastid</keyword>
<dbReference type="GO" id="GO:0009706">
    <property type="term" value="C:chloroplast inner membrane"/>
    <property type="evidence" value="ECO:0007669"/>
    <property type="project" value="UniProtKB-SubCell"/>
</dbReference>
<feature type="region of interest" description="Disordered" evidence="17">
    <location>
        <begin position="126"/>
        <end position="256"/>
    </location>
</feature>
<dbReference type="EMBL" id="CP097503">
    <property type="protein sequence ID" value="URD78137.1"/>
    <property type="molecule type" value="Genomic_DNA"/>
</dbReference>
<protein>
    <recommendedName>
        <fullName evidence="16">Dirigent protein</fullName>
    </recommendedName>
</protein>
<keyword evidence="7" id="KW-0812">Transmembrane</keyword>
<dbReference type="GO" id="GO:0045037">
    <property type="term" value="P:protein import into chloroplast stroma"/>
    <property type="evidence" value="ECO:0007669"/>
    <property type="project" value="TreeGrafter"/>
</dbReference>
<evidence type="ECO:0000256" key="5">
    <source>
        <dbReference type="ARBA" id="ARBA00022528"/>
    </source>
</evidence>
<keyword evidence="8" id="KW-0677">Repeat</keyword>
<feature type="compositionally biased region" description="Polar residues" evidence="17">
    <location>
        <begin position="241"/>
        <end position="256"/>
    </location>
</feature>
<dbReference type="Gene3D" id="2.40.480.10">
    <property type="entry name" value="Allene oxide cyclase-like"/>
    <property type="match status" value="1"/>
</dbReference>
<keyword evidence="19" id="KW-0647">Proteasome</keyword>
<dbReference type="InterPro" id="IPR004265">
    <property type="entry name" value="Dirigent"/>
</dbReference>
<organism evidence="19 20">
    <name type="scientific">Musa troglodytarum</name>
    <name type="common">fe'i banana</name>
    <dbReference type="NCBI Taxonomy" id="320322"/>
    <lineage>
        <taxon>Eukaryota</taxon>
        <taxon>Viridiplantae</taxon>
        <taxon>Streptophyta</taxon>
        <taxon>Embryophyta</taxon>
        <taxon>Tracheophyta</taxon>
        <taxon>Spermatophyta</taxon>
        <taxon>Magnoliopsida</taxon>
        <taxon>Liliopsida</taxon>
        <taxon>Zingiberales</taxon>
        <taxon>Musaceae</taxon>
        <taxon>Musa</taxon>
    </lineage>
</organism>
<accession>A0A9E7JEX0</accession>
<evidence type="ECO:0000256" key="7">
    <source>
        <dbReference type="ARBA" id="ARBA00022692"/>
    </source>
</evidence>
<name>A0A9E7JEX0_9LILI</name>
<evidence type="ECO:0000256" key="14">
    <source>
        <dbReference type="ARBA" id="ARBA00056414"/>
    </source>
</evidence>
<dbReference type="GO" id="GO:0000502">
    <property type="term" value="C:proteasome complex"/>
    <property type="evidence" value="ECO:0007669"/>
    <property type="project" value="UniProtKB-KW"/>
</dbReference>
<dbReference type="Pfam" id="PF17830">
    <property type="entry name" value="STI1-HOP_DP"/>
    <property type="match status" value="1"/>
</dbReference>
<dbReference type="GO" id="GO:0009535">
    <property type="term" value="C:chloroplast thylakoid membrane"/>
    <property type="evidence" value="ECO:0007669"/>
    <property type="project" value="TreeGrafter"/>
</dbReference>
<evidence type="ECO:0000256" key="1">
    <source>
        <dbReference type="ARBA" id="ARBA00010746"/>
    </source>
</evidence>
<evidence type="ECO:0000256" key="16">
    <source>
        <dbReference type="RuleBase" id="RU363099"/>
    </source>
</evidence>
<comment type="subunit">
    <text evidence="2 16">Homodimer.</text>
</comment>
<evidence type="ECO:0000256" key="4">
    <source>
        <dbReference type="ARBA" id="ARBA00022525"/>
    </source>
</evidence>
<gene>
    <name evidence="19" type="ORF">MUK42_02385</name>
</gene>
<keyword evidence="11" id="KW-0809">Transit peptide</keyword>
<sequence>MDNFALVASKFSVVVAAPASYEILSRRRSAHSSLPSLPARRGRRIGGGGRPHVLIFFALKTGSIDRAPSNGGRGKFKAQVFASASSSSNSDMTISGAMAPLPVPSSPTSMYRFALQQAFKTMMGQAAPQGGQFNNPSFGPGSPFPFPATTSSSPTASTTSPARVSTQQSVTLDVPATKVESTSQSEVGDETQLEDENPKKFAFVDVSPEELVQNDPSNLKESTKASPAETQPVNEIPPNGTVKQDGSASNEQTQSRMMQNPQFRQQMQDMLYDLNPDLCMHGMHSAHGMGSASGLRNYLNEQIGLTPEEVISKIMANPDVAMAFQNPKVKAAIFDCSQNPLSIAKYQNDKELGCMFESMLMQYGLYADFTGKSFGRSSAPRHQKPFISRSVSSPSPHIVVYAFWLSAGRRTLLTMAIFQPNLFLLLPLVSVLAMAPDLATGDNAAHLHFYMHDTLSGSTPSAVRVVRVSNATVLGFGDVVVTDDPLTEGPDLRSAPVGRSQGLYSMVSQGTGDAALLLGLNLVFTEGSRNGSTLAVLGWDAVYLPVRELPVVGGSGVFRLARGYALIKTYSLNTTTGDAILEWD</sequence>
<evidence type="ECO:0000256" key="8">
    <source>
        <dbReference type="ARBA" id="ARBA00022737"/>
    </source>
</evidence>
<comment type="function">
    <text evidence="16">Dirigent proteins impart stereoselectivity on the phenoxy radical-coupling reaction, yielding optically active lignans from two molecules of coniferyl alcohol in the biosynthesis of lignans, flavonolignans, and alkaloids and thus plays a central role in plant secondary metabolism.</text>
</comment>